<accession>A0A5D2CX69</accession>
<reference evidence="1 2" key="1">
    <citation type="submission" date="2019-06" db="EMBL/GenBank/DDBJ databases">
        <title>WGS assembly of Gossypium darwinii.</title>
        <authorList>
            <person name="Chen Z.J."/>
            <person name="Sreedasyam A."/>
            <person name="Ando A."/>
            <person name="Song Q."/>
            <person name="De L."/>
            <person name="Hulse-Kemp A."/>
            <person name="Ding M."/>
            <person name="Ye W."/>
            <person name="Kirkbride R."/>
            <person name="Jenkins J."/>
            <person name="Plott C."/>
            <person name="Lovell J."/>
            <person name="Lin Y.-M."/>
            <person name="Vaughn R."/>
            <person name="Liu B."/>
            <person name="Li W."/>
            <person name="Simpson S."/>
            <person name="Scheffler B."/>
            <person name="Saski C."/>
            <person name="Grover C."/>
            <person name="Hu G."/>
            <person name="Conover J."/>
            <person name="Carlson J."/>
            <person name="Shu S."/>
            <person name="Boston L."/>
            <person name="Williams M."/>
            <person name="Peterson D."/>
            <person name="Mcgee K."/>
            <person name="Jones D."/>
            <person name="Wendel J."/>
            <person name="Stelly D."/>
            <person name="Grimwood J."/>
            <person name="Schmutz J."/>
        </authorList>
    </citation>
    <scope>NUCLEOTIDE SEQUENCE [LARGE SCALE GENOMIC DNA]</scope>
    <source>
        <strain evidence="1">1808015.09</strain>
    </source>
</reference>
<gene>
    <name evidence="1" type="ORF">ES288_D04G051600v1</name>
</gene>
<organism evidence="1 2">
    <name type="scientific">Gossypium darwinii</name>
    <name type="common">Darwin's cotton</name>
    <name type="synonym">Gossypium barbadense var. darwinii</name>
    <dbReference type="NCBI Taxonomy" id="34276"/>
    <lineage>
        <taxon>Eukaryota</taxon>
        <taxon>Viridiplantae</taxon>
        <taxon>Streptophyta</taxon>
        <taxon>Embryophyta</taxon>
        <taxon>Tracheophyta</taxon>
        <taxon>Spermatophyta</taxon>
        <taxon>Magnoliopsida</taxon>
        <taxon>eudicotyledons</taxon>
        <taxon>Gunneridae</taxon>
        <taxon>Pentapetalae</taxon>
        <taxon>rosids</taxon>
        <taxon>malvids</taxon>
        <taxon>Malvales</taxon>
        <taxon>Malvaceae</taxon>
        <taxon>Malvoideae</taxon>
        <taxon>Gossypium</taxon>
    </lineage>
</organism>
<evidence type="ECO:0000313" key="2">
    <source>
        <dbReference type="Proteomes" id="UP000323506"/>
    </source>
</evidence>
<sequence length="47" mass="5351">MERKKIRYSVRGRRRGTYGGVRGWGDVARSVRRLVTCGGFGCSAWVF</sequence>
<keyword evidence="2" id="KW-1185">Reference proteome</keyword>
<proteinExistence type="predicted"/>
<name>A0A5D2CX69_GOSDA</name>
<protein>
    <submittedName>
        <fullName evidence="1">Uncharacterized protein</fullName>
    </submittedName>
</protein>
<evidence type="ECO:0000313" key="1">
    <source>
        <dbReference type="EMBL" id="TYG72835.1"/>
    </source>
</evidence>
<dbReference type="EMBL" id="CM017704">
    <property type="protein sequence ID" value="TYG72835.1"/>
    <property type="molecule type" value="Genomic_DNA"/>
</dbReference>
<dbReference type="Proteomes" id="UP000323506">
    <property type="component" value="Chromosome D04"/>
</dbReference>
<dbReference type="AlphaFoldDB" id="A0A5D2CX69"/>